<feature type="transmembrane region" description="Helical" evidence="1">
    <location>
        <begin position="118"/>
        <end position="142"/>
    </location>
</feature>
<keyword evidence="1" id="KW-0812">Transmembrane</keyword>
<protein>
    <submittedName>
        <fullName evidence="2">Uncharacterized protein</fullName>
    </submittedName>
</protein>
<reference evidence="2" key="1">
    <citation type="submission" date="2020-07" db="EMBL/GenBank/DDBJ databases">
        <authorList>
            <person name="Lin J."/>
        </authorList>
    </citation>
    <scope>NUCLEOTIDE SEQUENCE</scope>
</reference>
<gene>
    <name evidence="2" type="ORF">CB5_LOCUS14814</name>
</gene>
<dbReference type="EMBL" id="LR862149">
    <property type="protein sequence ID" value="CAD1831603.1"/>
    <property type="molecule type" value="Genomic_DNA"/>
</dbReference>
<sequence>MPPRESPSGSPELPSSPPYPAAVRLYLPKIWPFNAAASPVRASSPVVRPALPEIEAFNDPFLRRCAPLGGGVFSYCPRSSWLCSGTDLILPCSHRNSTVHLQIQQGMQIEFFSGIVKLAALLINYRHIASYLLLFSCVLFLLGQCNF</sequence>
<accession>A0A6V7PLT8</accession>
<keyword evidence="1" id="KW-1133">Transmembrane helix</keyword>
<proteinExistence type="predicted"/>
<organism evidence="2">
    <name type="scientific">Ananas comosus var. bracteatus</name>
    <name type="common">red pineapple</name>
    <dbReference type="NCBI Taxonomy" id="296719"/>
    <lineage>
        <taxon>Eukaryota</taxon>
        <taxon>Viridiplantae</taxon>
        <taxon>Streptophyta</taxon>
        <taxon>Embryophyta</taxon>
        <taxon>Tracheophyta</taxon>
        <taxon>Spermatophyta</taxon>
        <taxon>Magnoliopsida</taxon>
        <taxon>Liliopsida</taxon>
        <taxon>Poales</taxon>
        <taxon>Bromeliaceae</taxon>
        <taxon>Bromelioideae</taxon>
        <taxon>Ananas</taxon>
    </lineage>
</organism>
<name>A0A6V7PLT8_ANACO</name>
<evidence type="ECO:0000256" key="1">
    <source>
        <dbReference type="SAM" id="Phobius"/>
    </source>
</evidence>
<keyword evidence="1" id="KW-0472">Membrane</keyword>
<dbReference type="AlphaFoldDB" id="A0A6V7PLT8"/>
<evidence type="ECO:0000313" key="2">
    <source>
        <dbReference type="EMBL" id="CAD1831603.1"/>
    </source>
</evidence>